<dbReference type="Proteomes" id="UP000054217">
    <property type="component" value="Unassembled WGS sequence"/>
</dbReference>
<name>A0A0C3ITP6_PISTI</name>
<dbReference type="EMBL" id="KN831997">
    <property type="protein sequence ID" value="KIO00263.1"/>
    <property type="molecule type" value="Genomic_DNA"/>
</dbReference>
<reference evidence="1 2" key="1">
    <citation type="submission" date="2014-04" db="EMBL/GenBank/DDBJ databases">
        <authorList>
            <consortium name="DOE Joint Genome Institute"/>
            <person name="Kuo A."/>
            <person name="Kohler A."/>
            <person name="Costa M.D."/>
            <person name="Nagy L.G."/>
            <person name="Floudas D."/>
            <person name="Copeland A."/>
            <person name="Barry K.W."/>
            <person name="Cichocki N."/>
            <person name="Veneault-Fourrey C."/>
            <person name="LaButti K."/>
            <person name="Lindquist E.A."/>
            <person name="Lipzen A."/>
            <person name="Lundell T."/>
            <person name="Morin E."/>
            <person name="Murat C."/>
            <person name="Sun H."/>
            <person name="Tunlid A."/>
            <person name="Henrissat B."/>
            <person name="Grigoriev I.V."/>
            <person name="Hibbett D.S."/>
            <person name="Martin F."/>
            <person name="Nordberg H.P."/>
            <person name="Cantor M.N."/>
            <person name="Hua S.X."/>
        </authorList>
    </citation>
    <scope>NUCLEOTIDE SEQUENCE [LARGE SCALE GENOMIC DNA]</scope>
    <source>
        <strain evidence="1 2">Marx 270</strain>
    </source>
</reference>
<reference evidence="2" key="2">
    <citation type="submission" date="2015-01" db="EMBL/GenBank/DDBJ databases">
        <title>Evolutionary Origins and Diversification of the Mycorrhizal Mutualists.</title>
        <authorList>
            <consortium name="DOE Joint Genome Institute"/>
            <consortium name="Mycorrhizal Genomics Consortium"/>
            <person name="Kohler A."/>
            <person name="Kuo A."/>
            <person name="Nagy L.G."/>
            <person name="Floudas D."/>
            <person name="Copeland A."/>
            <person name="Barry K.W."/>
            <person name="Cichocki N."/>
            <person name="Veneault-Fourrey C."/>
            <person name="LaButti K."/>
            <person name="Lindquist E.A."/>
            <person name="Lipzen A."/>
            <person name="Lundell T."/>
            <person name="Morin E."/>
            <person name="Murat C."/>
            <person name="Riley R."/>
            <person name="Ohm R."/>
            <person name="Sun H."/>
            <person name="Tunlid A."/>
            <person name="Henrissat B."/>
            <person name="Grigoriev I.V."/>
            <person name="Hibbett D.S."/>
            <person name="Martin F."/>
        </authorList>
    </citation>
    <scope>NUCLEOTIDE SEQUENCE [LARGE SCALE GENOMIC DNA]</scope>
    <source>
        <strain evidence="2">Marx 270</strain>
    </source>
</reference>
<dbReference type="AlphaFoldDB" id="A0A0C3ITP6"/>
<dbReference type="InParanoid" id="A0A0C3ITP6"/>
<proteinExistence type="predicted"/>
<organism evidence="1 2">
    <name type="scientific">Pisolithus tinctorius Marx 270</name>
    <dbReference type="NCBI Taxonomy" id="870435"/>
    <lineage>
        <taxon>Eukaryota</taxon>
        <taxon>Fungi</taxon>
        <taxon>Dikarya</taxon>
        <taxon>Basidiomycota</taxon>
        <taxon>Agaricomycotina</taxon>
        <taxon>Agaricomycetes</taxon>
        <taxon>Agaricomycetidae</taxon>
        <taxon>Boletales</taxon>
        <taxon>Sclerodermatineae</taxon>
        <taxon>Pisolithaceae</taxon>
        <taxon>Pisolithus</taxon>
    </lineage>
</organism>
<evidence type="ECO:0000313" key="2">
    <source>
        <dbReference type="Proteomes" id="UP000054217"/>
    </source>
</evidence>
<gene>
    <name evidence="1" type="ORF">M404DRAFT_767227</name>
</gene>
<accession>A0A0C3ITP6</accession>
<protein>
    <submittedName>
        <fullName evidence="1">Uncharacterized protein</fullName>
    </submittedName>
</protein>
<keyword evidence="2" id="KW-1185">Reference proteome</keyword>
<sequence>MYHHASMGIRIMQTLIVGAREPVAIVLVARYASYRIQAYAFILRYPIEVLVLGLTARSCAFHLVHFVSLLESSCPQISGDVNAVTITYICSYLLRTPSGRVSYSNQNLGSSH</sequence>
<dbReference type="HOGENOM" id="CLU_2146914_0_0_1"/>
<evidence type="ECO:0000313" key="1">
    <source>
        <dbReference type="EMBL" id="KIO00263.1"/>
    </source>
</evidence>